<reference evidence="13 14" key="1">
    <citation type="submission" date="2010-02" db="EMBL/GenBank/DDBJ databases">
        <authorList>
            <person name="Weinstock G."/>
            <person name="Sodergren E."/>
            <person name="Clifton S."/>
            <person name="Fulton L."/>
            <person name="Fulton B."/>
            <person name="Courtney L."/>
            <person name="Fronick C."/>
            <person name="Harrison M."/>
            <person name="Strong C."/>
            <person name="Farmer C."/>
            <person name="Delahaunty K."/>
            <person name="Markovic C."/>
            <person name="Hall O."/>
            <person name="Minx P."/>
            <person name="Tomlinson C."/>
            <person name="Mitreva M."/>
            <person name="Nelson J."/>
            <person name="Hou S."/>
            <person name="Wollam A."/>
            <person name="Pepin K.H."/>
            <person name="Johnson M."/>
            <person name="Bhonagiri V."/>
            <person name="Zhang X."/>
            <person name="Suruliraj S."/>
            <person name="Warren W."/>
            <person name="Chinwalla A."/>
            <person name="Mardis E.R."/>
            <person name="Wilson R.K."/>
        </authorList>
    </citation>
    <scope>NUCLEOTIDE SEQUENCE [LARGE SCALE GENOMIC DNA]</scope>
    <source>
        <strain evidence="13 14">ATCC 29220</strain>
    </source>
</reference>
<proteinExistence type="inferred from homology"/>
<name>D4B6U9_9ENTR</name>
<evidence type="ECO:0000313" key="14">
    <source>
        <dbReference type="Proteomes" id="UP000003880"/>
    </source>
</evidence>
<evidence type="ECO:0000256" key="8">
    <source>
        <dbReference type="ARBA" id="ARBA00022840"/>
    </source>
</evidence>
<accession>D4B6U9</accession>
<evidence type="ECO:0000256" key="11">
    <source>
        <dbReference type="HAMAP-Rule" id="MF_00137"/>
    </source>
</evidence>
<comment type="similarity">
    <text evidence="2 11">Belongs to the SAICAR synthetase family.</text>
</comment>
<dbReference type="SUPFAM" id="SSF56104">
    <property type="entry name" value="SAICAR synthase-like"/>
    <property type="match status" value="1"/>
</dbReference>
<evidence type="ECO:0000259" key="12">
    <source>
        <dbReference type="Pfam" id="PF01259"/>
    </source>
</evidence>
<dbReference type="Gene3D" id="3.30.200.20">
    <property type="entry name" value="Phosphorylase Kinase, domain 1"/>
    <property type="match status" value="1"/>
</dbReference>
<dbReference type="GO" id="GO:0005829">
    <property type="term" value="C:cytosol"/>
    <property type="evidence" value="ECO:0007669"/>
    <property type="project" value="TreeGrafter"/>
</dbReference>
<dbReference type="GO" id="GO:0006189">
    <property type="term" value="P:'de novo' IMP biosynthetic process"/>
    <property type="evidence" value="ECO:0007669"/>
    <property type="project" value="UniProtKB-UniRule"/>
</dbReference>
<dbReference type="FunFam" id="3.30.470.20:FF:000006">
    <property type="entry name" value="Phosphoribosylaminoimidazole-succinocarboxamide synthase"/>
    <property type="match status" value="1"/>
</dbReference>
<keyword evidence="5 11" id="KW-0436">Ligase</keyword>
<evidence type="ECO:0000256" key="2">
    <source>
        <dbReference type="ARBA" id="ARBA00010190"/>
    </source>
</evidence>
<dbReference type="InterPro" id="IPR028923">
    <property type="entry name" value="SAICAR_synt/ADE2_N"/>
</dbReference>
<comment type="caution">
    <text evidence="13">The sequence shown here is derived from an EMBL/GenBank/DDBJ whole genome shotgun (WGS) entry which is preliminary data.</text>
</comment>
<dbReference type="EC" id="6.3.2.6" evidence="3 11"/>
<evidence type="ECO:0000256" key="7">
    <source>
        <dbReference type="ARBA" id="ARBA00022755"/>
    </source>
</evidence>
<evidence type="ECO:0000256" key="9">
    <source>
        <dbReference type="ARBA" id="ARBA00030409"/>
    </source>
</evidence>
<comment type="pathway">
    <text evidence="1 11">Purine metabolism; IMP biosynthesis via de novo pathway; 5-amino-1-(5-phospho-D-ribosyl)imidazole-4-carboxamide from 5-amino-1-(5-phospho-D-ribosyl)imidazole-4-carboxylate: step 1/2.</text>
</comment>
<evidence type="ECO:0000313" key="13">
    <source>
        <dbReference type="EMBL" id="EFE09879.1"/>
    </source>
</evidence>
<dbReference type="PANTHER" id="PTHR43599:SF3">
    <property type="entry name" value="SI:DKEY-6E2.2"/>
    <property type="match status" value="1"/>
</dbReference>
<dbReference type="Proteomes" id="UP000003880">
    <property type="component" value="Unassembled WGS sequence"/>
</dbReference>
<dbReference type="GO" id="GO:0009236">
    <property type="term" value="P:cobalamin biosynthetic process"/>
    <property type="evidence" value="ECO:0007669"/>
    <property type="project" value="InterPro"/>
</dbReference>
<dbReference type="UniPathway" id="UPA00074">
    <property type="reaction ID" value="UER00131"/>
</dbReference>
<dbReference type="InterPro" id="IPR033934">
    <property type="entry name" value="SAICAR_synt_PurC"/>
</dbReference>
<dbReference type="AlphaFoldDB" id="D4B6U9"/>
<keyword evidence="6 11" id="KW-0547">Nucleotide-binding</keyword>
<dbReference type="InterPro" id="IPR050089">
    <property type="entry name" value="SAICAR_synthetase"/>
</dbReference>
<dbReference type="EMBL" id="ABWL02000002">
    <property type="protein sequence ID" value="EFE09879.1"/>
    <property type="molecule type" value="Genomic_DNA"/>
</dbReference>
<dbReference type="NCBIfam" id="TIGR00081">
    <property type="entry name" value="purC"/>
    <property type="match status" value="1"/>
</dbReference>
<dbReference type="GO" id="GO:0005524">
    <property type="term" value="F:ATP binding"/>
    <property type="evidence" value="ECO:0007669"/>
    <property type="project" value="UniProtKB-KW"/>
</dbReference>
<evidence type="ECO:0000256" key="10">
    <source>
        <dbReference type="ARBA" id="ARBA00048475"/>
    </source>
</evidence>
<organism evidence="13 14">
    <name type="scientific">Citrobacter youngae ATCC 29220</name>
    <dbReference type="NCBI Taxonomy" id="500640"/>
    <lineage>
        <taxon>Bacteria</taxon>
        <taxon>Pseudomonadati</taxon>
        <taxon>Pseudomonadota</taxon>
        <taxon>Gammaproteobacteria</taxon>
        <taxon>Enterobacterales</taxon>
        <taxon>Enterobacteriaceae</taxon>
        <taxon>Citrobacter</taxon>
        <taxon>Citrobacter freundii complex</taxon>
    </lineage>
</organism>
<dbReference type="HOGENOM" id="CLU_061495_2_1_6"/>
<gene>
    <name evidence="11 13" type="primary">purC</name>
    <name evidence="13" type="ORF">CIT292_06038</name>
</gene>
<dbReference type="CDD" id="cd01415">
    <property type="entry name" value="SAICAR_synt_PurC"/>
    <property type="match status" value="1"/>
</dbReference>
<evidence type="ECO:0000256" key="3">
    <source>
        <dbReference type="ARBA" id="ARBA00012217"/>
    </source>
</evidence>
<feature type="domain" description="SAICAR synthetase/ADE2 N-terminal" evidence="12">
    <location>
        <begin position="31"/>
        <end position="255"/>
    </location>
</feature>
<dbReference type="Pfam" id="PF01259">
    <property type="entry name" value="SAICAR_synt"/>
    <property type="match status" value="1"/>
</dbReference>
<evidence type="ECO:0000256" key="4">
    <source>
        <dbReference type="ARBA" id="ARBA00016460"/>
    </source>
</evidence>
<keyword evidence="8 11" id="KW-0067">ATP-binding</keyword>
<evidence type="ECO:0000256" key="5">
    <source>
        <dbReference type="ARBA" id="ARBA00022598"/>
    </source>
</evidence>
<protein>
    <recommendedName>
        <fullName evidence="4 11">Phosphoribosylaminoimidazole-succinocarboxamide synthase</fullName>
        <ecNumber evidence="3 11">6.3.2.6</ecNumber>
    </recommendedName>
    <alternativeName>
        <fullName evidence="9 11">SAICAR synthetase</fullName>
    </alternativeName>
</protein>
<dbReference type="FunFam" id="3.30.200.20:FF:000086">
    <property type="entry name" value="Phosphoribosylaminoimidazole-succinocarboxamide synthase"/>
    <property type="match status" value="1"/>
</dbReference>
<keyword evidence="7 11" id="KW-0658">Purine biosynthesis</keyword>
<evidence type="ECO:0000256" key="6">
    <source>
        <dbReference type="ARBA" id="ARBA00022741"/>
    </source>
</evidence>
<evidence type="ECO:0000256" key="1">
    <source>
        <dbReference type="ARBA" id="ARBA00004672"/>
    </source>
</evidence>
<sequence length="261" mass="29869">MIRKRVRRQKNAIFIVNSHPGVIKMQKQAELYRGKAKTVYSTENPDLLVLEFRNDTSAGDGARIEQFDRKGMVNNKFNHFIMTKLQEAGIPTQMERLLSDTECLVKKLEMVPVECVVRNRAAGSLVKRLGVEEGIELNPPLFDLFLKNDAMHDPMINDSYCETFGWVSKENLARMKELTYKANDVLKKMFDDAGLILVDFKLEFGLYKGEVVLGDEFSPDGSRLWDKETLDKMDKDRFRQSLGGLIEAYEAVAHRLGVKLD</sequence>
<dbReference type="eggNOG" id="COG0152">
    <property type="taxonomic scope" value="Bacteria"/>
</dbReference>
<dbReference type="PROSITE" id="PS01058">
    <property type="entry name" value="SAICAR_SYNTHETASE_2"/>
    <property type="match status" value="1"/>
</dbReference>
<dbReference type="Gene3D" id="3.30.470.20">
    <property type="entry name" value="ATP-grasp fold, B domain"/>
    <property type="match status" value="1"/>
</dbReference>
<dbReference type="InterPro" id="IPR018236">
    <property type="entry name" value="SAICAR_synthetase_CS"/>
</dbReference>
<dbReference type="HAMAP" id="MF_00137">
    <property type="entry name" value="SAICAR_synth"/>
    <property type="match status" value="1"/>
</dbReference>
<dbReference type="PROSITE" id="PS01057">
    <property type="entry name" value="SAICAR_SYNTHETASE_1"/>
    <property type="match status" value="1"/>
</dbReference>
<comment type="catalytic activity">
    <reaction evidence="10 11">
        <text>5-amino-1-(5-phospho-D-ribosyl)imidazole-4-carboxylate + L-aspartate + ATP = (2S)-2-[5-amino-1-(5-phospho-beta-D-ribosyl)imidazole-4-carboxamido]succinate + ADP + phosphate + 2 H(+)</text>
        <dbReference type="Rhea" id="RHEA:22628"/>
        <dbReference type="ChEBI" id="CHEBI:15378"/>
        <dbReference type="ChEBI" id="CHEBI:29991"/>
        <dbReference type="ChEBI" id="CHEBI:30616"/>
        <dbReference type="ChEBI" id="CHEBI:43474"/>
        <dbReference type="ChEBI" id="CHEBI:58443"/>
        <dbReference type="ChEBI" id="CHEBI:77657"/>
        <dbReference type="ChEBI" id="CHEBI:456216"/>
        <dbReference type="EC" id="6.3.2.6"/>
    </reaction>
</comment>
<dbReference type="PANTHER" id="PTHR43599">
    <property type="entry name" value="MULTIFUNCTIONAL PROTEIN ADE2"/>
    <property type="match status" value="1"/>
</dbReference>
<dbReference type="GO" id="GO:0004639">
    <property type="term" value="F:phosphoribosylaminoimidazolesuccinocarboxamide synthase activity"/>
    <property type="evidence" value="ECO:0007669"/>
    <property type="project" value="UniProtKB-UniRule"/>
</dbReference>
<dbReference type="InterPro" id="IPR001636">
    <property type="entry name" value="SAICAR_synth"/>
</dbReference>